<dbReference type="PATRIC" id="fig|1324352.5.peg.1092"/>
<dbReference type="RefSeq" id="WP_053327315.1">
    <property type="nucleotide sequence ID" value="NZ_CP009928.1"/>
</dbReference>
<dbReference type="KEGG" id="cgn:OK18_05130"/>
<sequence>MTNSAIQLMQIDIESFGQFIQKLVREELEKIIPVQSEEKEFYTREETAKLLNVSLTTLFHWNNDGTLKNTKIGNRVYYSKEEVFSKLKQVS</sequence>
<gene>
    <name evidence="2" type="ORF">OK18_05130</name>
</gene>
<protein>
    <recommendedName>
        <fullName evidence="1">Helix-turn-helix domain-containing protein</fullName>
    </recommendedName>
</protein>
<dbReference type="Pfam" id="PF12728">
    <property type="entry name" value="HTH_17"/>
    <property type="match status" value="1"/>
</dbReference>
<evidence type="ECO:0000313" key="2">
    <source>
        <dbReference type="EMBL" id="AKK72098.1"/>
    </source>
</evidence>
<accession>A0A0G3M282</accession>
<dbReference type="OrthoDB" id="1097811at2"/>
<dbReference type="Gene3D" id="1.10.1660.10">
    <property type="match status" value="1"/>
</dbReference>
<proteinExistence type="predicted"/>
<reference evidence="2 3" key="1">
    <citation type="submission" date="2014-11" db="EMBL/GenBank/DDBJ databases">
        <authorList>
            <person name="Park G.-S."/>
            <person name="Hong S.-J."/>
            <person name="Jung B.K."/>
            <person name="Khan A.R."/>
            <person name="Kwak Y."/>
            <person name="Shin J.-H."/>
        </authorList>
    </citation>
    <scope>NUCLEOTIDE SEQUENCE [LARGE SCALE GENOMIC DNA]</scope>
    <source>
        <strain evidence="2 3">DSM 27622</strain>
    </source>
</reference>
<dbReference type="InterPro" id="IPR041657">
    <property type="entry name" value="HTH_17"/>
</dbReference>
<feature type="domain" description="Helix-turn-helix" evidence="1">
    <location>
        <begin position="41"/>
        <end position="83"/>
    </location>
</feature>
<dbReference type="AlphaFoldDB" id="A0A0G3M282"/>
<organism evidence="2 3">
    <name type="scientific">Chryseobacterium gallinarum</name>
    <dbReference type="NCBI Taxonomy" id="1324352"/>
    <lineage>
        <taxon>Bacteria</taxon>
        <taxon>Pseudomonadati</taxon>
        <taxon>Bacteroidota</taxon>
        <taxon>Flavobacteriia</taxon>
        <taxon>Flavobacteriales</taxon>
        <taxon>Weeksellaceae</taxon>
        <taxon>Chryseobacterium group</taxon>
        <taxon>Chryseobacterium</taxon>
    </lineage>
</organism>
<evidence type="ECO:0000313" key="3">
    <source>
        <dbReference type="Proteomes" id="UP000035213"/>
    </source>
</evidence>
<evidence type="ECO:0000259" key="1">
    <source>
        <dbReference type="Pfam" id="PF12728"/>
    </source>
</evidence>
<dbReference type="SUPFAM" id="SSF46955">
    <property type="entry name" value="Putative DNA-binding domain"/>
    <property type="match status" value="1"/>
</dbReference>
<name>A0A0G3M282_CHRGL</name>
<dbReference type="STRING" id="1324352.OK18_05130"/>
<dbReference type="InterPro" id="IPR009061">
    <property type="entry name" value="DNA-bd_dom_put_sf"/>
</dbReference>
<dbReference type="Proteomes" id="UP000035213">
    <property type="component" value="Chromosome"/>
</dbReference>
<dbReference type="EMBL" id="CP009928">
    <property type="protein sequence ID" value="AKK72098.1"/>
    <property type="molecule type" value="Genomic_DNA"/>
</dbReference>